<dbReference type="AlphaFoldDB" id="X1VYS4"/>
<feature type="non-terminal residue" evidence="1">
    <location>
        <position position="1"/>
    </location>
</feature>
<dbReference type="Pfam" id="PF13573">
    <property type="entry name" value="SprB"/>
    <property type="match status" value="2"/>
</dbReference>
<gene>
    <name evidence="1" type="ORF">S12H4_57902</name>
</gene>
<evidence type="ECO:0000313" key="1">
    <source>
        <dbReference type="EMBL" id="GAJ24831.1"/>
    </source>
</evidence>
<organism evidence="1">
    <name type="scientific">marine sediment metagenome</name>
    <dbReference type="NCBI Taxonomy" id="412755"/>
    <lineage>
        <taxon>unclassified sequences</taxon>
        <taxon>metagenomes</taxon>
        <taxon>ecological metagenomes</taxon>
    </lineage>
</organism>
<proteinExistence type="predicted"/>
<sequence>IKDSVRMNLPPPLILSVDSISAYNDVNISCYGYMDGLIHTSVISGTPAYSYSWTGPDGFISSDSLIVNLGAGIYNLHVVDSRNCMGDTTIELTEPDSLIMAVRTSGSLVGGYNLNCYGDNNATIDLEISGGTPGYVYSWTTGEVTASLSMLEAGNYAVVVSDQNNCSIDSSISITQPEELSVTAEITPAYCPD</sequence>
<reference evidence="1" key="1">
    <citation type="journal article" date="2014" name="Front. Microbiol.">
        <title>High frequency of phylogenetically diverse reductive dehalogenase-homologous genes in deep subseafloor sedimentary metagenomes.</title>
        <authorList>
            <person name="Kawai M."/>
            <person name="Futagami T."/>
            <person name="Toyoda A."/>
            <person name="Takaki Y."/>
            <person name="Nishi S."/>
            <person name="Hori S."/>
            <person name="Arai W."/>
            <person name="Tsubouchi T."/>
            <person name="Morono Y."/>
            <person name="Uchiyama I."/>
            <person name="Ito T."/>
            <person name="Fujiyama A."/>
            <person name="Inagaki F."/>
            <person name="Takami H."/>
        </authorList>
    </citation>
    <scope>NUCLEOTIDE SEQUENCE</scope>
    <source>
        <strain evidence="1">Expedition CK06-06</strain>
    </source>
</reference>
<comment type="caution">
    <text evidence="1">The sequence shown here is derived from an EMBL/GenBank/DDBJ whole genome shotgun (WGS) entry which is preliminary data.</text>
</comment>
<dbReference type="InterPro" id="IPR025667">
    <property type="entry name" value="SprB_repeat"/>
</dbReference>
<protein>
    <recommendedName>
        <fullName evidence="2">SprB repeat-containing protein</fullName>
    </recommendedName>
</protein>
<evidence type="ECO:0008006" key="2">
    <source>
        <dbReference type="Google" id="ProtNLM"/>
    </source>
</evidence>
<feature type="non-terminal residue" evidence="1">
    <location>
        <position position="193"/>
    </location>
</feature>
<dbReference type="Gene3D" id="2.60.40.10">
    <property type="entry name" value="Immunoglobulins"/>
    <property type="match status" value="1"/>
</dbReference>
<accession>X1VYS4</accession>
<dbReference type="InterPro" id="IPR013783">
    <property type="entry name" value="Ig-like_fold"/>
</dbReference>
<dbReference type="EMBL" id="BARW01037518">
    <property type="protein sequence ID" value="GAJ24831.1"/>
    <property type="molecule type" value="Genomic_DNA"/>
</dbReference>
<name>X1VYS4_9ZZZZ</name>